<dbReference type="Gene3D" id="3.10.180.10">
    <property type="entry name" value="2,3-Dihydroxybiphenyl 1,2-Dioxygenase, domain 1"/>
    <property type="match status" value="1"/>
</dbReference>
<accession>A0A5P9NIK2</accession>
<dbReference type="RefSeq" id="WP_152661719.1">
    <property type="nucleotide sequence ID" value="NZ_CP036422.1"/>
</dbReference>
<evidence type="ECO:0000313" key="3">
    <source>
        <dbReference type="Proteomes" id="UP000326287"/>
    </source>
</evidence>
<proteinExistence type="predicted"/>
<dbReference type="Proteomes" id="UP000326287">
    <property type="component" value="Chromosome"/>
</dbReference>
<evidence type="ECO:0000313" key="2">
    <source>
        <dbReference type="EMBL" id="QFU75612.1"/>
    </source>
</evidence>
<dbReference type="OrthoDB" id="2719609at2"/>
<dbReference type="PROSITE" id="PS51819">
    <property type="entry name" value="VOC"/>
    <property type="match status" value="1"/>
</dbReference>
<dbReference type="KEGG" id="halc:EY643_08090"/>
<dbReference type="InterPro" id="IPR037523">
    <property type="entry name" value="VOC_core"/>
</dbReference>
<dbReference type="SUPFAM" id="SSF54593">
    <property type="entry name" value="Glyoxalase/Bleomycin resistance protein/Dihydroxybiphenyl dioxygenase"/>
    <property type="match status" value="1"/>
</dbReference>
<feature type="domain" description="VOC" evidence="1">
    <location>
        <begin position="4"/>
        <end position="121"/>
    </location>
</feature>
<organism evidence="2 3">
    <name type="scientific">Halioglobus maricola</name>
    <dbReference type="NCBI Taxonomy" id="2601894"/>
    <lineage>
        <taxon>Bacteria</taxon>
        <taxon>Pseudomonadati</taxon>
        <taxon>Pseudomonadota</taxon>
        <taxon>Gammaproteobacteria</taxon>
        <taxon>Cellvibrionales</taxon>
        <taxon>Halieaceae</taxon>
        <taxon>Halioglobus</taxon>
    </lineage>
</organism>
<dbReference type="Pfam" id="PF00903">
    <property type="entry name" value="Glyoxalase"/>
    <property type="match status" value="1"/>
</dbReference>
<dbReference type="EMBL" id="CP036422">
    <property type="protein sequence ID" value="QFU75612.1"/>
    <property type="molecule type" value="Genomic_DNA"/>
</dbReference>
<name>A0A5P9NIK2_9GAMM</name>
<evidence type="ECO:0000259" key="1">
    <source>
        <dbReference type="PROSITE" id="PS51819"/>
    </source>
</evidence>
<protein>
    <submittedName>
        <fullName evidence="2">VOC family protein</fullName>
    </submittedName>
</protein>
<sequence length="124" mass="13935">MHVGAFSISLAVKDLATSRDFYEKLGFSVFAGEMEHKFLMLNNGEHVIGLFQDMFELNTLTFNPGWDQTGQNAEGFTDVRQWQAHLQQQGVTIDQEVTSESGAGFFLVHDPDGNPILFDQHRAD</sequence>
<dbReference type="AlphaFoldDB" id="A0A5P9NIK2"/>
<dbReference type="InterPro" id="IPR029068">
    <property type="entry name" value="Glyas_Bleomycin-R_OHBP_Dase"/>
</dbReference>
<dbReference type="PANTHER" id="PTHR36503:SF1">
    <property type="entry name" value="BLR2520 PROTEIN"/>
    <property type="match status" value="1"/>
</dbReference>
<dbReference type="InterPro" id="IPR004360">
    <property type="entry name" value="Glyas_Fos-R_dOase_dom"/>
</dbReference>
<gene>
    <name evidence="2" type="ORF">EY643_08090</name>
</gene>
<dbReference type="PANTHER" id="PTHR36503">
    <property type="entry name" value="BLR2520 PROTEIN"/>
    <property type="match status" value="1"/>
</dbReference>
<keyword evidence="3" id="KW-1185">Reference proteome</keyword>
<reference evidence="2 3" key="1">
    <citation type="submission" date="2019-02" db="EMBL/GenBank/DDBJ databases">
        <authorList>
            <person name="Li S.-H."/>
        </authorList>
    </citation>
    <scope>NUCLEOTIDE SEQUENCE [LARGE SCALE GENOMIC DNA]</scope>
    <source>
        <strain evidence="2 3">IMCC14385</strain>
    </source>
</reference>